<protein>
    <recommendedName>
        <fullName evidence="3">Bacteriocin resistance YdeI/OmpD-like protein</fullName>
    </recommendedName>
</protein>
<dbReference type="EMBL" id="WHNZ01000078">
    <property type="protein sequence ID" value="NOV04153.1"/>
    <property type="molecule type" value="Genomic_DNA"/>
</dbReference>
<sequence length="224" mass="24819">MDNALAKKLRLVNSKRALIMNAPEGYIDSLLPLPEGVHLTDCKEGAQAYDFVQVFAYTRDDVERLAPAAIEAVTPEGMLWINYPKGTAKIKTDINRDSGWDTVNQLNFEGVSLVSIDETWSAMRFRPIGLVKSPRSERLASRAADSAKQAAPSDKTIIVPDDLAEAFGAAPAAAAFFETLSYTNRKEYVRWITDAKREETRTGRVAKTVDKLSRGIKNPTIKEE</sequence>
<dbReference type="Pfam" id="PF13376">
    <property type="entry name" value="OmdA"/>
    <property type="match status" value="1"/>
</dbReference>
<comment type="caution">
    <text evidence="1">The sequence shown here is derived from an EMBL/GenBank/DDBJ whole genome shotgun (WGS) entry which is preliminary data.</text>
</comment>
<evidence type="ECO:0000313" key="1">
    <source>
        <dbReference type="EMBL" id="NOV04153.1"/>
    </source>
</evidence>
<proteinExistence type="predicted"/>
<gene>
    <name evidence="1" type="ORF">GC097_29680</name>
</gene>
<evidence type="ECO:0000313" key="2">
    <source>
        <dbReference type="Proteomes" id="UP000618579"/>
    </source>
</evidence>
<dbReference type="Proteomes" id="UP000618579">
    <property type="component" value="Unassembled WGS sequence"/>
</dbReference>
<accession>A0ABX1ZWV4</accession>
<evidence type="ECO:0008006" key="3">
    <source>
        <dbReference type="Google" id="ProtNLM"/>
    </source>
</evidence>
<name>A0ABX1ZWV4_9BACL</name>
<dbReference type="RefSeq" id="WP_171686946.1">
    <property type="nucleotide sequence ID" value="NZ_WHNZ01000078.1"/>
</dbReference>
<reference evidence="1 2" key="1">
    <citation type="submission" date="2019-10" db="EMBL/GenBank/DDBJ databases">
        <title>Description of Paenibacillus pedi sp. nov.</title>
        <authorList>
            <person name="Carlier A."/>
            <person name="Qi S."/>
        </authorList>
    </citation>
    <scope>NUCLEOTIDE SEQUENCE [LARGE SCALE GENOMIC DNA]</scope>
    <source>
        <strain evidence="1 2">LMG 31457</strain>
    </source>
</reference>
<keyword evidence="2" id="KW-1185">Reference proteome</keyword>
<organism evidence="1 2">
    <name type="scientific">Paenibacillus planticolens</name>
    <dbReference type="NCBI Taxonomy" id="2654976"/>
    <lineage>
        <taxon>Bacteria</taxon>
        <taxon>Bacillati</taxon>
        <taxon>Bacillota</taxon>
        <taxon>Bacilli</taxon>
        <taxon>Bacillales</taxon>
        <taxon>Paenibacillaceae</taxon>
        <taxon>Paenibacillus</taxon>
    </lineage>
</organism>